<gene>
    <name evidence="2" type="ORF">NCTC1934_06554</name>
</gene>
<evidence type="ECO:0000313" key="3">
    <source>
        <dbReference type="Proteomes" id="UP000255467"/>
    </source>
</evidence>
<dbReference type="STRING" id="1406858.GCA_000710895_02617"/>
<dbReference type="RefSeq" id="WP_039813428.1">
    <property type="nucleotide sequence ID" value="NZ_UGRY01000006.1"/>
</dbReference>
<evidence type="ECO:0000313" key="2">
    <source>
        <dbReference type="EMBL" id="SUD49202.1"/>
    </source>
</evidence>
<dbReference type="EMBL" id="UGRY01000006">
    <property type="protein sequence ID" value="SUD49202.1"/>
    <property type="molecule type" value="Genomic_DNA"/>
</dbReference>
<dbReference type="OrthoDB" id="9987400at2"/>
<keyword evidence="1" id="KW-0472">Membrane</keyword>
<name>A0A379JKS3_9NOCA</name>
<keyword evidence="1" id="KW-0812">Transmembrane</keyword>
<dbReference type="Proteomes" id="UP000255467">
    <property type="component" value="Unassembled WGS sequence"/>
</dbReference>
<accession>A0A379JKS3</accession>
<reference evidence="2 3" key="1">
    <citation type="submission" date="2018-06" db="EMBL/GenBank/DDBJ databases">
        <authorList>
            <consortium name="Pathogen Informatics"/>
            <person name="Doyle S."/>
        </authorList>
    </citation>
    <scope>NUCLEOTIDE SEQUENCE [LARGE SCALE GENOMIC DNA]</scope>
    <source>
        <strain evidence="2 3">NCTC1934</strain>
    </source>
</reference>
<proteinExistence type="predicted"/>
<keyword evidence="1" id="KW-1133">Transmembrane helix</keyword>
<dbReference type="AlphaFoldDB" id="A0A379JKS3"/>
<protein>
    <submittedName>
        <fullName evidence="2">Uncharacterized protein</fullName>
    </submittedName>
</protein>
<organism evidence="2 3">
    <name type="scientific">Nocardia otitidiscaviarum</name>
    <dbReference type="NCBI Taxonomy" id="1823"/>
    <lineage>
        <taxon>Bacteria</taxon>
        <taxon>Bacillati</taxon>
        <taxon>Actinomycetota</taxon>
        <taxon>Actinomycetes</taxon>
        <taxon>Mycobacteriales</taxon>
        <taxon>Nocardiaceae</taxon>
        <taxon>Nocardia</taxon>
    </lineage>
</organism>
<feature type="transmembrane region" description="Helical" evidence="1">
    <location>
        <begin position="6"/>
        <end position="23"/>
    </location>
</feature>
<evidence type="ECO:0000256" key="1">
    <source>
        <dbReference type="SAM" id="Phobius"/>
    </source>
</evidence>
<sequence length="174" mass="20107">MSAGVVAYLLACVVALATIALRLTVWRTRHGSRPFTIALSLLLPGIVLRHPLLLERDWLPQDSFAGTYLTNFTDLVGDLLIVAAGAYLFTVVARAWGREDLRPWIVRVFTAGGMVMVVLWAVSDAPRTQTKYVGYLAGRRRCTRMWRPVWCWWRIWRYCCRWWRRAYRAVCGCR</sequence>
<feature type="transmembrane region" description="Helical" evidence="1">
    <location>
        <begin position="35"/>
        <end position="52"/>
    </location>
</feature>
<feature type="transmembrane region" description="Helical" evidence="1">
    <location>
        <begin position="104"/>
        <end position="122"/>
    </location>
</feature>
<keyword evidence="3" id="KW-1185">Reference proteome</keyword>
<feature type="transmembrane region" description="Helical" evidence="1">
    <location>
        <begin position="72"/>
        <end position="92"/>
    </location>
</feature>